<organism evidence="1 2">
    <name type="scientific">Domibacillus mangrovi</name>
    <dbReference type="NCBI Taxonomy" id="1714354"/>
    <lineage>
        <taxon>Bacteria</taxon>
        <taxon>Bacillati</taxon>
        <taxon>Bacillota</taxon>
        <taxon>Bacilli</taxon>
        <taxon>Bacillales</taxon>
        <taxon>Bacillaceae</taxon>
        <taxon>Domibacillus</taxon>
    </lineage>
</organism>
<sequence length="64" mass="7060">MSQDVLLTRLKEAGGNYLVIGCNTEEDMNAKYLAAKKLQDDGIIEIVDIAKNEDSSFSIKARVL</sequence>
<dbReference type="AlphaFoldDB" id="A0A1Q5P467"/>
<accession>A0A1Q5P467</accession>
<gene>
    <name evidence="1" type="ORF">BLL40_05500</name>
</gene>
<protein>
    <submittedName>
        <fullName evidence="1">Uncharacterized protein</fullName>
    </submittedName>
</protein>
<dbReference type="STRING" id="1714354.BLL40_05500"/>
<reference evidence="1 2" key="1">
    <citation type="submission" date="2016-12" db="EMBL/GenBank/DDBJ databases">
        <title>Domibacillus sp. SAOS 44 whole genome sequencing.</title>
        <authorList>
            <person name="Verma A."/>
            <person name="Krishnamurthi S."/>
        </authorList>
    </citation>
    <scope>NUCLEOTIDE SEQUENCE [LARGE SCALE GENOMIC DNA]</scope>
    <source>
        <strain evidence="1 2">SAOS 44</strain>
    </source>
</reference>
<dbReference type="EMBL" id="MRWQ01000005">
    <property type="protein sequence ID" value="OKL37044.1"/>
    <property type="molecule type" value="Genomic_DNA"/>
</dbReference>
<comment type="caution">
    <text evidence="1">The sequence shown here is derived from an EMBL/GenBank/DDBJ whole genome shotgun (WGS) entry which is preliminary data.</text>
</comment>
<dbReference type="Proteomes" id="UP000186524">
    <property type="component" value="Unassembled WGS sequence"/>
</dbReference>
<name>A0A1Q5P467_9BACI</name>
<dbReference type="RefSeq" id="WP_073710925.1">
    <property type="nucleotide sequence ID" value="NZ_MRWQ01000005.1"/>
</dbReference>
<keyword evidence="2" id="KW-1185">Reference proteome</keyword>
<evidence type="ECO:0000313" key="1">
    <source>
        <dbReference type="EMBL" id="OKL37044.1"/>
    </source>
</evidence>
<evidence type="ECO:0000313" key="2">
    <source>
        <dbReference type="Proteomes" id="UP000186524"/>
    </source>
</evidence>
<proteinExistence type="predicted"/>
<dbReference type="OrthoDB" id="9877016at2"/>